<dbReference type="EMBL" id="GBRH01187727">
    <property type="protein sequence ID" value="JAE10169.1"/>
    <property type="molecule type" value="Transcribed_RNA"/>
</dbReference>
<name>A0A0A9FG32_ARUDO</name>
<accession>A0A0A9FG32</accession>
<evidence type="ECO:0000313" key="1">
    <source>
        <dbReference type="EMBL" id="JAE10169.1"/>
    </source>
</evidence>
<organism evidence="1">
    <name type="scientific">Arundo donax</name>
    <name type="common">Giant reed</name>
    <name type="synonym">Donax arundinaceus</name>
    <dbReference type="NCBI Taxonomy" id="35708"/>
    <lineage>
        <taxon>Eukaryota</taxon>
        <taxon>Viridiplantae</taxon>
        <taxon>Streptophyta</taxon>
        <taxon>Embryophyta</taxon>
        <taxon>Tracheophyta</taxon>
        <taxon>Spermatophyta</taxon>
        <taxon>Magnoliopsida</taxon>
        <taxon>Liliopsida</taxon>
        <taxon>Poales</taxon>
        <taxon>Poaceae</taxon>
        <taxon>PACMAD clade</taxon>
        <taxon>Arundinoideae</taxon>
        <taxon>Arundineae</taxon>
        <taxon>Arundo</taxon>
    </lineage>
</organism>
<dbReference type="AlphaFoldDB" id="A0A0A9FG32"/>
<reference evidence="1" key="2">
    <citation type="journal article" date="2015" name="Data Brief">
        <title>Shoot transcriptome of the giant reed, Arundo donax.</title>
        <authorList>
            <person name="Barrero R.A."/>
            <person name="Guerrero F.D."/>
            <person name="Moolhuijzen P."/>
            <person name="Goolsby J.A."/>
            <person name="Tidwell J."/>
            <person name="Bellgard S.E."/>
            <person name="Bellgard M.I."/>
        </authorList>
    </citation>
    <scope>NUCLEOTIDE SEQUENCE</scope>
    <source>
        <tissue evidence="1">Shoot tissue taken approximately 20 cm above the soil surface</tissue>
    </source>
</reference>
<protein>
    <submittedName>
        <fullName evidence="1">Uncharacterized protein</fullName>
    </submittedName>
</protein>
<sequence>MLVQKPVRAGVLDRRELEAAQQRKEE</sequence>
<reference evidence="1" key="1">
    <citation type="submission" date="2014-09" db="EMBL/GenBank/DDBJ databases">
        <authorList>
            <person name="Magalhaes I.L.F."/>
            <person name="Oliveira U."/>
            <person name="Santos F.R."/>
            <person name="Vidigal T.H.D.A."/>
            <person name="Brescovit A.D."/>
            <person name="Santos A.J."/>
        </authorList>
    </citation>
    <scope>NUCLEOTIDE SEQUENCE</scope>
    <source>
        <tissue evidence="1">Shoot tissue taken approximately 20 cm above the soil surface</tissue>
    </source>
</reference>
<proteinExistence type="predicted"/>